<protein>
    <submittedName>
        <fullName evidence="1">Orf114</fullName>
    </submittedName>
</protein>
<keyword evidence="2" id="KW-1185">Reference proteome</keyword>
<dbReference type="GeneID" id="65102233"/>
<dbReference type="EMBL" id="MH394321">
    <property type="protein sequence ID" value="AXS67780.1"/>
    <property type="molecule type" value="Genomic_DNA"/>
</dbReference>
<dbReference type="RefSeq" id="YP_010086988.1">
    <property type="nucleotide sequence ID" value="NC_055500.1"/>
</dbReference>
<accession>A0A346RNY3</accession>
<dbReference type="Proteomes" id="UP000500845">
    <property type="component" value="Segment"/>
</dbReference>
<sequence>MSLPLKNPCSLYSLSIKEIKKRILDENSFKDLSLPKVIISDLETLYAEMPPGWYYCPRRLICVVDKDLFDFNIHKEICEYYKQKNLVDFYECINTYVYWRCSDEIPPENDLHLQIDLLQNFIMRFFRLGDGMFIKPWMGGALELSNNRNTKLIKYVEVDDDDDYKETPPSWLKLVKFNDVDQKMLLK</sequence>
<evidence type="ECO:0000313" key="2">
    <source>
        <dbReference type="Proteomes" id="UP000500845"/>
    </source>
</evidence>
<reference evidence="1 2" key="1">
    <citation type="journal article" date="2018" name="J. Invertebr. Pathol.">
        <title>Morphological, genetic and biological characterisation of a novel alphabaculovirus isolated from Cryptophlebia peltastica (Lepidoptera: Tortricidae).</title>
        <authorList>
            <person name="Marsberg T."/>
            <person name="Jukes M.D."/>
            <person name="Krejmer-Rabalska M."/>
            <person name="Rabalski L."/>
            <person name="Knox C.M."/>
            <person name="Moore S.D."/>
            <person name="Hill M.P."/>
            <person name="Szewczyk B."/>
        </authorList>
    </citation>
    <scope>NUCLEOTIDE SEQUENCE [LARGE SCALE GENOMIC DNA]</scope>
    <source>
        <strain evidence="1">SA</strain>
    </source>
</reference>
<dbReference type="KEGG" id="vg:65102233"/>
<organism evidence="1 2">
    <name type="scientific">Cryptophlebia peltastica nucleopolyhedrovirus</name>
    <dbReference type="NCBI Taxonomy" id="2304025"/>
    <lineage>
        <taxon>Viruses</taxon>
        <taxon>Viruses incertae sedis</taxon>
        <taxon>Naldaviricetes</taxon>
        <taxon>Lefavirales</taxon>
        <taxon>Baculoviridae</taxon>
        <taxon>Alphabaculovirus</taxon>
        <taxon>Alphabaculovirus crypeltasticae</taxon>
    </lineage>
</organism>
<evidence type="ECO:0000313" key="1">
    <source>
        <dbReference type="EMBL" id="AXS67780.1"/>
    </source>
</evidence>
<name>A0A346RNY3_9ABAC</name>
<proteinExistence type="predicted"/>